<sequence length="210" mass="22920">MKSGMTVSEVAEKLAGTLPLDTSYFERQIRRWAQQGLFGDLPRRGPGRTASQLFEPMHVVMAFVFGRLTRIAGEGEILNIASRIMLQYRPAIPVNIFSADHSSVEPKTAGPLRTVRQPFAALAADFLAEPENDVLWFFVSIDTTDDRIVGGDTLGKGALSRQLQAGGFFIAPDGIAQYNPLTLTHVDTIISINFTGLEPSFFGMKSAGTK</sequence>
<organism evidence="1 2">
    <name type="scientific">Hyphomonas polymorpha PS728</name>
    <dbReference type="NCBI Taxonomy" id="1280954"/>
    <lineage>
        <taxon>Bacteria</taxon>
        <taxon>Pseudomonadati</taxon>
        <taxon>Pseudomonadota</taxon>
        <taxon>Alphaproteobacteria</taxon>
        <taxon>Hyphomonadales</taxon>
        <taxon>Hyphomonadaceae</taxon>
        <taxon>Hyphomonas</taxon>
    </lineage>
</organism>
<gene>
    <name evidence="1" type="ORF">HPO_05342</name>
</gene>
<dbReference type="RefSeq" id="WP_157532686.1">
    <property type="nucleotide sequence ID" value="NZ_ARYM01000005.1"/>
</dbReference>
<evidence type="ECO:0000313" key="2">
    <source>
        <dbReference type="Proteomes" id="UP000027100"/>
    </source>
</evidence>
<evidence type="ECO:0000313" key="1">
    <source>
        <dbReference type="EMBL" id="KCZ99334.1"/>
    </source>
</evidence>
<dbReference type="EMBL" id="ARYM01000005">
    <property type="protein sequence ID" value="KCZ99334.1"/>
    <property type="molecule type" value="Genomic_DNA"/>
</dbReference>
<reference evidence="1 2" key="1">
    <citation type="journal article" date="2014" name="Antonie Van Leeuwenhoek">
        <title>Hyphomonas beringensis sp. nov. and Hyphomonas chukchiensis sp. nov., isolated from surface seawater of the Bering Sea and Chukchi Sea.</title>
        <authorList>
            <person name="Li C."/>
            <person name="Lai Q."/>
            <person name="Li G."/>
            <person name="Dong C."/>
            <person name="Wang J."/>
            <person name="Liao Y."/>
            <person name="Shao Z."/>
        </authorList>
    </citation>
    <scope>NUCLEOTIDE SEQUENCE [LARGE SCALE GENOMIC DNA]</scope>
    <source>
        <strain evidence="1 2">PS728</strain>
    </source>
</reference>
<proteinExistence type="predicted"/>
<keyword evidence="2" id="KW-1185">Reference proteome</keyword>
<dbReference type="AlphaFoldDB" id="A0A062VFZ1"/>
<name>A0A062VFZ1_9PROT</name>
<dbReference type="Proteomes" id="UP000027100">
    <property type="component" value="Unassembled WGS sequence"/>
</dbReference>
<dbReference type="OrthoDB" id="9985149at2"/>
<dbReference type="STRING" id="1280954.HPO_05342"/>
<protein>
    <submittedName>
        <fullName evidence="1">Uncharacterized protein</fullName>
    </submittedName>
</protein>
<accession>A0A062VFZ1</accession>
<comment type="caution">
    <text evidence="1">The sequence shown here is derived from an EMBL/GenBank/DDBJ whole genome shotgun (WGS) entry which is preliminary data.</text>
</comment>